<keyword evidence="2 6" id="KW-0812">Transmembrane</keyword>
<evidence type="ECO:0000256" key="1">
    <source>
        <dbReference type="ARBA" id="ARBA00004141"/>
    </source>
</evidence>
<feature type="transmembrane region" description="Helical" evidence="6">
    <location>
        <begin position="178"/>
        <end position="200"/>
    </location>
</feature>
<keyword evidence="9" id="KW-1185">Reference proteome</keyword>
<feature type="domain" description="Rhodopsin" evidence="7">
    <location>
        <begin position="63"/>
        <end position="274"/>
    </location>
</feature>
<gene>
    <name evidence="8" type="ORF">HO133_009009</name>
</gene>
<name>A0A8H6FFP2_9LECA</name>
<accession>A0A8H6FFP2</accession>
<evidence type="ECO:0000256" key="3">
    <source>
        <dbReference type="ARBA" id="ARBA00022989"/>
    </source>
</evidence>
<reference evidence="8 9" key="1">
    <citation type="journal article" date="2020" name="Genomics">
        <title>Complete, high-quality genomes from long-read metagenomic sequencing of two wolf lichen thalli reveals enigmatic genome architecture.</title>
        <authorList>
            <person name="McKenzie S.K."/>
            <person name="Walston R.F."/>
            <person name="Allen J.L."/>
        </authorList>
    </citation>
    <scope>NUCLEOTIDE SEQUENCE [LARGE SCALE GENOMIC DNA]</scope>
    <source>
        <strain evidence="8">WasteWater1</strain>
    </source>
</reference>
<evidence type="ECO:0000313" key="9">
    <source>
        <dbReference type="Proteomes" id="UP000593566"/>
    </source>
</evidence>
<dbReference type="PANTHER" id="PTHR33048">
    <property type="entry name" value="PTH11-LIKE INTEGRAL MEMBRANE PROTEIN (AFU_ORTHOLOGUE AFUA_5G11245)"/>
    <property type="match status" value="1"/>
</dbReference>
<proteinExistence type="inferred from homology"/>
<dbReference type="InterPro" id="IPR049326">
    <property type="entry name" value="Rhodopsin_dom_fungi"/>
</dbReference>
<keyword evidence="3 6" id="KW-1133">Transmembrane helix</keyword>
<dbReference type="InterPro" id="IPR052337">
    <property type="entry name" value="SAT4-like"/>
</dbReference>
<evidence type="ECO:0000256" key="5">
    <source>
        <dbReference type="ARBA" id="ARBA00038359"/>
    </source>
</evidence>
<sequence>MSIPAGVPLSEIPSLQPPPGVTPNFINPPTIAPALIAVNGVFLALMLVAAGTIVSGPTVQAGSIAHTGVIIEQTKHGYGKHLWDVPLSVLTKSDVHVLLAENVTGQPTTFLIKLSIMLLYFRIFAVNQTMRYWILGGIGLQVVVYTATTACAIALESVCTAESAGTNSFCVNQYKNTVFQAVFSFTTDLYVLVLPIKSVLNLQLSPRRRIGVMILFGTGLIACVASLVRLISTIQQEHLRDSTYQGAYISIFTAVEMNTGIIAGSLTTLPTFLKKSGIASFNLSTLESLRTQLFTRSKDPLDDGSTKSNTFSKNPFKKSDMHLHGDNYIKLGKIKVTSLDKPQHNASQNDVETDHSNEGIFRTDEFDVAYSGNGRMKENNGR</sequence>
<dbReference type="RefSeq" id="XP_037154696.1">
    <property type="nucleotide sequence ID" value="XM_037299870.1"/>
</dbReference>
<evidence type="ECO:0000259" key="7">
    <source>
        <dbReference type="Pfam" id="PF20684"/>
    </source>
</evidence>
<dbReference type="GO" id="GO:0016020">
    <property type="term" value="C:membrane"/>
    <property type="evidence" value="ECO:0007669"/>
    <property type="project" value="UniProtKB-SubCell"/>
</dbReference>
<feature type="transmembrane region" description="Helical" evidence="6">
    <location>
        <begin position="212"/>
        <end position="231"/>
    </location>
</feature>
<organism evidence="8 9">
    <name type="scientific">Letharia lupina</name>
    <dbReference type="NCBI Taxonomy" id="560253"/>
    <lineage>
        <taxon>Eukaryota</taxon>
        <taxon>Fungi</taxon>
        <taxon>Dikarya</taxon>
        <taxon>Ascomycota</taxon>
        <taxon>Pezizomycotina</taxon>
        <taxon>Lecanoromycetes</taxon>
        <taxon>OSLEUM clade</taxon>
        <taxon>Lecanoromycetidae</taxon>
        <taxon>Lecanorales</taxon>
        <taxon>Lecanorineae</taxon>
        <taxon>Parmeliaceae</taxon>
        <taxon>Letharia</taxon>
    </lineage>
</organism>
<dbReference type="PANTHER" id="PTHR33048:SF158">
    <property type="entry name" value="MEMBRANE PROTEIN PTH11-LIKE, PUTATIVE-RELATED"/>
    <property type="match status" value="1"/>
</dbReference>
<dbReference type="GeneID" id="59337404"/>
<evidence type="ECO:0000256" key="2">
    <source>
        <dbReference type="ARBA" id="ARBA00022692"/>
    </source>
</evidence>
<evidence type="ECO:0000256" key="4">
    <source>
        <dbReference type="ARBA" id="ARBA00023136"/>
    </source>
</evidence>
<comment type="subcellular location">
    <subcellularLocation>
        <location evidence="1">Membrane</location>
        <topology evidence="1">Multi-pass membrane protein</topology>
    </subcellularLocation>
</comment>
<evidence type="ECO:0000313" key="8">
    <source>
        <dbReference type="EMBL" id="KAF6226143.1"/>
    </source>
</evidence>
<dbReference type="Pfam" id="PF20684">
    <property type="entry name" value="Fung_rhodopsin"/>
    <property type="match status" value="1"/>
</dbReference>
<feature type="transmembrane region" description="Helical" evidence="6">
    <location>
        <begin position="31"/>
        <end position="54"/>
    </location>
</feature>
<dbReference type="EMBL" id="JACCJB010000006">
    <property type="protein sequence ID" value="KAF6226143.1"/>
    <property type="molecule type" value="Genomic_DNA"/>
</dbReference>
<evidence type="ECO:0000256" key="6">
    <source>
        <dbReference type="SAM" id="Phobius"/>
    </source>
</evidence>
<dbReference type="AlphaFoldDB" id="A0A8H6FFP2"/>
<protein>
    <recommendedName>
        <fullName evidence="7">Rhodopsin domain-containing protein</fullName>
    </recommendedName>
</protein>
<comment type="similarity">
    <text evidence="5">Belongs to the SAT4 family.</text>
</comment>
<keyword evidence="4 6" id="KW-0472">Membrane</keyword>
<feature type="transmembrane region" description="Helical" evidence="6">
    <location>
        <begin position="132"/>
        <end position="158"/>
    </location>
</feature>
<dbReference type="Proteomes" id="UP000593566">
    <property type="component" value="Unassembled WGS sequence"/>
</dbReference>
<comment type="caution">
    <text evidence="8">The sequence shown here is derived from an EMBL/GenBank/DDBJ whole genome shotgun (WGS) entry which is preliminary data.</text>
</comment>